<evidence type="ECO:0000259" key="11">
    <source>
        <dbReference type="PROSITE" id="PS50929"/>
    </source>
</evidence>
<evidence type="ECO:0000256" key="9">
    <source>
        <dbReference type="SAM" id="Phobius"/>
    </source>
</evidence>
<dbReference type="SUPFAM" id="SSF52540">
    <property type="entry name" value="P-loop containing nucleoside triphosphate hydrolases"/>
    <property type="match status" value="1"/>
</dbReference>
<gene>
    <name evidence="12" type="ORF">BkAM31D_03220</name>
</gene>
<keyword evidence="4 9" id="KW-0812">Transmembrane</keyword>
<dbReference type="SMART" id="SM00382">
    <property type="entry name" value="AAA"/>
    <property type="match status" value="1"/>
</dbReference>
<dbReference type="CDD" id="cd18547">
    <property type="entry name" value="ABC_6TM_Tm288_like"/>
    <property type="match status" value="1"/>
</dbReference>
<evidence type="ECO:0000256" key="8">
    <source>
        <dbReference type="ARBA" id="ARBA00023136"/>
    </source>
</evidence>
<feature type="domain" description="ABC transmembrane type-1" evidence="11">
    <location>
        <begin position="55"/>
        <end position="337"/>
    </location>
</feature>
<dbReference type="Pfam" id="PF00005">
    <property type="entry name" value="ABC_tran"/>
    <property type="match status" value="1"/>
</dbReference>
<dbReference type="GO" id="GO:0005886">
    <property type="term" value="C:plasma membrane"/>
    <property type="evidence" value="ECO:0007669"/>
    <property type="project" value="UniProtKB-SubCell"/>
</dbReference>
<dbReference type="InterPro" id="IPR039421">
    <property type="entry name" value="Type_1_exporter"/>
</dbReference>
<dbReference type="FunFam" id="1.20.1560.10:FF:000011">
    <property type="entry name" value="Multidrug ABC transporter ATP-binding protein"/>
    <property type="match status" value="1"/>
</dbReference>
<dbReference type="CDD" id="cd03254">
    <property type="entry name" value="ABCC_Glucan_exporter_like"/>
    <property type="match status" value="1"/>
</dbReference>
<dbReference type="RefSeq" id="WP_157076878.1">
    <property type="nucleotide sequence ID" value="NZ_CP020814.1"/>
</dbReference>
<feature type="transmembrane region" description="Helical" evidence="9">
    <location>
        <begin position="52"/>
        <end position="79"/>
    </location>
</feature>
<dbReference type="AlphaFoldDB" id="A0A1X9M684"/>
<dbReference type="Gene3D" id="1.20.1560.10">
    <property type="entry name" value="ABC transporter type 1, transmembrane domain"/>
    <property type="match status" value="1"/>
</dbReference>
<dbReference type="KEGG" id="bkw:BkAM31D_03220"/>
<dbReference type="GO" id="GO:0015421">
    <property type="term" value="F:ABC-type oligopeptide transporter activity"/>
    <property type="evidence" value="ECO:0007669"/>
    <property type="project" value="TreeGrafter"/>
</dbReference>
<evidence type="ECO:0000256" key="2">
    <source>
        <dbReference type="ARBA" id="ARBA00022448"/>
    </source>
</evidence>
<evidence type="ECO:0000313" key="12">
    <source>
        <dbReference type="EMBL" id="ARK28947.1"/>
    </source>
</evidence>
<feature type="transmembrane region" description="Helical" evidence="9">
    <location>
        <begin position="91"/>
        <end position="111"/>
    </location>
</feature>
<keyword evidence="5" id="KW-0547">Nucleotide-binding</keyword>
<dbReference type="InterPro" id="IPR027417">
    <property type="entry name" value="P-loop_NTPase"/>
</dbReference>
<dbReference type="InterPro" id="IPR003593">
    <property type="entry name" value="AAA+_ATPase"/>
</dbReference>
<evidence type="ECO:0000256" key="4">
    <source>
        <dbReference type="ARBA" id="ARBA00022692"/>
    </source>
</evidence>
<dbReference type="InterPro" id="IPR003439">
    <property type="entry name" value="ABC_transporter-like_ATP-bd"/>
</dbReference>
<keyword evidence="13" id="KW-1185">Reference proteome</keyword>
<dbReference type="InterPro" id="IPR017871">
    <property type="entry name" value="ABC_transporter-like_CS"/>
</dbReference>
<protein>
    <submittedName>
        <fullName evidence="12">Putative ABC transporter ATP-binding protein</fullName>
    </submittedName>
</protein>
<dbReference type="PANTHER" id="PTHR43394:SF1">
    <property type="entry name" value="ATP-BINDING CASSETTE SUB-FAMILY B MEMBER 10, MITOCHONDRIAL"/>
    <property type="match status" value="1"/>
</dbReference>
<dbReference type="Pfam" id="PF00664">
    <property type="entry name" value="ABC_membrane"/>
    <property type="match status" value="1"/>
</dbReference>
<name>A0A1X9M684_9BACI</name>
<keyword evidence="3" id="KW-1003">Cell membrane</keyword>
<evidence type="ECO:0000259" key="10">
    <source>
        <dbReference type="PROSITE" id="PS50893"/>
    </source>
</evidence>
<feature type="transmembrane region" description="Helical" evidence="9">
    <location>
        <begin position="196"/>
        <end position="213"/>
    </location>
</feature>
<dbReference type="PROSITE" id="PS50893">
    <property type="entry name" value="ABC_TRANSPORTER_2"/>
    <property type="match status" value="1"/>
</dbReference>
<evidence type="ECO:0000256" key="6">
    <source>
        <dbReference type="ARBA" id="ARBA00022840"/>
    </source>
</evidence>
<keyword evidence="8 9" id="KW-0472">Membrane</keyword>
<accession>A0A1X9M684</accession>
<dbReference type="PANTHER" id="PTHR43394">
    <property type="entry name" value="ATP-DEPENDENT PERMEASE MDL1, MITOCHONDRIAL"/>
    <property type="match status" value="1"/>
</dbReference>
<sequence>MFDQLNKPFRYKRISVFQGDVSQNQHMKGKERPKNWTDTIKRIWSYLAVHQTFLWLVVTMVIISSFLSLLGPFLIGMAIDDFIATYNVSGLFHVLLSLFIIYLLYSLSIWLQSFWMIGVAQKTVSELRRQLFQKMQQLPLSYLDKKQHGELMSRLTNDIDNVSTTLNTSVIQILSSLLTFIGIIIVMFYLSPLLTIITLLVVPLMVLGMKWITRRTSVFFKEQQRHLGEVNGFIEETISGQRIVKAFSQEEKVINEFHNKSERLKGASFWAQTYSGFIPKLMNVLNNLSFAFIAAVGGILAFNGYITVGVIVIFTEYSRQFTRPLNDLANQFNTLLSAVAGAERVFHILDEQEEKDEEGAKQLGEVKGAVSFKHVTFSYTDGQQTVKDISFEVNPGETVALVGPTGAGKTTIINLLSRFYDADSGEILLDNQNLSSIKRSSLRQHTGIVLQDSFLFQGTIRENIRYGRLEASDEEVVLAAKEANAYSFISKLPEQFDTVLEQDHTGISQGQKQLISIARVMLANPSILILDEATSNIDTITEIKIQEALERLMQGRTSFIIAHRMNTIKNSDQIIVLDQGKLIEKGSHQQLLKEKGFYHEMIEQVKSNEVSVR</sequence>
<keyword evidence="7 9" id="KW-1133">Transmembrane helix</keyword>
<keyword evidence="2" id="KW-0813">Transport</keyword>
<feature type="transmembrane region" description="Helical" evidence="9">
    <location>
        <begin position="290"/>
        <end position="314"/>
    </location>
</feature>
<dbReference type="Proteomes" id="UP000193006">
    <property type="component" value="Chromosome"/>
</dbReference>
<organism evidence="12 13">
    <name type="scientific">Halalkalibacter krulwichiae</name>
    <dbReference type="NCBI Taxonomy" id="199441"/>
    <lineage>
        <taxon>Bacteria</taxon>
        <taxon>Bacillati</taxon>
        <taxon>Bacillota</taxon>
        <taxon>Bacilli</taxon>
        <taxon>Bacillales</taxon>
        <taxon>Bacillaceae</taxon>
        <taxon>Halalkalibacter</taxon>
    </lineage>
</organism>
<evidence type="ECO:0000256" key="7">
    <source>
        <dbReference type="ARBA" id="ARBA00022989"/>
    </source>
</evidence>
<dbReference type="STRING" id="199441.BkAM31D_03220"/>
<dbReference type="GO" id="GO:0016887">
    <property type="term" value="F:ATP hydrolysis activity"/>
    <property type="evidence" value="ECO:0007669"/>
    <property type="project" value="InterPro"/>
</dbReference>
<feature type="transmembrane region" description="Helical" evidence="9">
    <location>
        <begin position="170"/>
        <end position="190"/>
    </location>
</feature>
<reference evidence="12 13" key="1">
    <citation type="submission" date="2017-04" db="EMBL/GenBank/DDBJ databases">
        <title>Bacillus krulwichiae AM31D Genome sequencing and assembly.</title>
        <authorList>
            <person name="Krulwich T.A."/>
            <person name="Anastor L."/>
            <person name="Ehrlich R."/>
            <person name="Ehrlich G.D."/>
            <person name="Janto B."/>
        </authorList>
    </citation>
    <scope>NUCLEOTIDE SEQUENCE [LARGE SCALE GENOMIC DNA]</scope>
    <source>
        <strain evidence="12 13">AM31D</strain>
    </source>
</reference>
<dbReference type="FunFam" id="3.40.50.300:FF:000287">
    <property type="entry name" value="Multidrug ABC transporter ATP-binding protein"/>
    <property type="match status" value="1"/>
</dbReference>
<keyword evidence="6 12" id="KW-0067">ATP-binding</keyword>
<feature type="domain" description="ABC transporter" evidence="10">
    <location>
        <begin position="370"/>
        <end position="604"/>
    </location>
</feature>
<evidence type="ECO:0000256" key="3">
    <source>
        <dbReference type="ARBA" id="ARBA00022475"/>
    </source>
</evidence>
<dbReference type="PROSITE" id="PS00211">
    <property type="entry name" value="ABC_TRANSPORTER_1"/>
    <property type="match status" value="1"/>
</dbReference>
<dbReference type="SUPFAM" id="SSF90123">
    <property type="entry name" value="ABC transporter transmembrane region"/>
    <property type="match status" value="1"/>
</dbReference>
<comment type="subcellular location">
    <subcellularLocation>
        <location evidence="1">Cell membrane</location>
        <topology evidence="1">Multi-pass membrane protein</topology>
    </subcellularLocation>
</comment>
<proteinExistence type="predicted"/>
<dbReference type="GO" id="GO:0005524">
    <property type="term" value="F:ATP binding"/>
    <property type="evidence" value="ECO:0007669"/>
    <property type="project" value="UniProtKB-KW"/>
</dbReference>
<dbReference type="PROSITE" id="PS50929">
    <property type="entry name" value="ABC_TM1F"/>
    <property type="match status" value="1"/>
</dbReference>
<evidence type="ECO:0000256" key="1">
    <source>
        <dbReference type="ARBA" id="ARBA00004651"/>
    </source>
</evidence>
<evidence type="ECO:0000313" key="13">
    <source>
        <dbReference type="Proteomes" id="UP000193006"/>
    </source>
</evidence>
<dbReference type="InterPro" id="IPR036640">
    <property type="entry name" value="ABC1_TM_sf"/>
</dbReference>
<dbReference type="EMBL" id="CP020814">
    <property type="protein sequence ID" value="ARK28947.1"/>
    <property type="molecule type" value="Genomic_DNA"/>
</dbReference>
<dbReference type="InterPro" id="IPR011527">
    <property type="entry name" value="ABC1_TM_dom"/>
</dbReference>
<evidence type="ECO:0000256" key="5">
    <source>
        <dbReference type="ARBA" id="ARBA00022741"/>
    </source>
</evidence>
<dbReference type="Gene3D" id="3.40.50.300">
    <property type="entry name" value="P-loop containing nucleotide triphosphate hydrolases"/>
    <property type="match status" value="1"/>
</dbReference>